<protein>
    <submittedName>
        <fullName evidence="2">Uncharacterized protein</fullName>
    </submittedName>
</protein>
<proteinExistence type="predicted"/>
<evidence type="ECO:0000256" key="1">
    <source>
        <dbReference type="SAM" id="MobiDB-lite"/>
    </source>
</evidence>
<reference evidence="2 3" key="1">
    <citation type="journal article" date="2018" name="PLoS Genet.">
        <title>Population sequencing reveals clonal diversity and ancestral inbreeding in the grapevine cultivar Chardonnay.</title>
        <authorList>
            <person name="Roach M.J."/>
            <person name="Johnson D.L."/>
            <person name="Bohlmann J."/>
            <person name="van Vuuren H.J."/>
            <person name="Jones S.J."/>
            <person name="Pretorius I.S."/>
            <person name="Schmidt S.A."/>
            <person name="Borneman A.R."/>
        </authorList>
    </citation>
    <scope>NUCLEOTIDE SEQUENCE [LARGE SCALE GENOMIC DNA]</scope>
    <source>
        <strain evidence="3">cv. Chardonnay</strain>
        <tissue evidence="2">Leaf</tissue>
    </source>
</reference>
<dbReference type="AlphaFoldDB" id="A0A438IWZ8"/>
<organism evidence="2 3">
    <name type="scientific">Vitis vinifera</name>
    <name type="common">Grape</name>
    <dbReference type="NCBI Taxonomy" id="29760"/>
    <lineage>
        <taxon>Eukaryota</taxon>
        <taxon>Viridiplantae</taxon>
        <taxon>Streptophyta</taxon>
        <taxon>Embryophyta</taxon>
        <taxon>Tracheophyta</taxon>
        <taxon>Spermatophyta</taxon>
        <taxon>Magnoliopsida</taxon>
        <taxon>eudicotyledons</taxon>
        <taxon>Gunneridae</taxon>
        <taxon>Pentapetalae</taxon>
        <taxon>rosids</taxon>
        <taxon>Vitales</taxon>
        <taxon>Vitaceae</taxon>
        <taxon>Viteae</taxon>
        <taxon>Vitis</taxon>
    </lineage>
</organism>
<gene>
    <name evidence="2" type="ORF">CK203_022742</name>
</gene>
<comment type="caution">
    <text evidence="2">The sequence shown here is derived from an EMBL/GenBank/DDBJ whole genome shotgun (WGS) entry which is preliminary data.</text>
</comment>
<feature type="compositionally biased region" description="Polar residues" evidence="1">
    <location>
        <begin position="1"/>
        <end position="23"/>
    </location>
</feature>
<accession>A0A438IWZ8</accession>
<dbReference type="EMBL" id="QGNW01000078">
    <property type="protein sequence ID" value="RVX01055.1"/>
    <property type="molecule type" value="Genomic_DNA"/>
</dbReference>
<sequence length="133" mass="15522">MDIVSSHSWSHSNQKMRKSTSLSLKKPKQRRVEEISRKLKGKKSEQKQRKNRSKTELYEISQPKENFCEMSILLPTIPQHFEILYENFRSCEGEFGTRVPLRSTGVSISQLRNVCEVHSDINFAAAKRIAKWL</sequence>
<feature type="compositionally biased region" description="Basic and acidic residues" evidence="1">
    <location>
        <begin position="30"/>
        <end position="56"/>
    </location>
</feature>
<evidence type="ECO:0000313" key="2">
    <source>
        <dbReference type="EMBL" id="RVX01055.1"/>
    </source>
</evidence>
<evidence type="ECO:0000313" key="3">
    <source>
        <dbReference type="Proteomes" id="UP000288805"/>
    </source>
</evidence>
<name>A0A438IWZ8_VITVI</name>
<dbReference type="Proteomes" id="UP000288805">
    <property type="component" value="Unassembled WGS sequence"/>
</dbReference>
<feature type="region of interest" description="Disordered" evidence="1">
    <location>
        <begin position="1"/>
        <end position="56"/>
    </location>
</feature>